<comment type="caution">
    <text evidence="1">The sequence shown here is derived from an EMBL/GenBank/DDBJ whole genome shotgun (WGS) entry which is preliminary data.</text>
</comment>
<proteinExistence type="predicted"/>
<name>A0A9D4D164_DREPO</name>
<dbReference type="AlphaFoldDB" id="A0A9D4D164"/>
<evidence type="ECO:0000313" key="2">
    <source>
        <dbReference type="Proteomes" id="UP000828390"/>
    </source>
</evidence>
<reference evidence="1" key="1">
    <citation type="journal article" date="2019" name="bioRxiv">
        <title>The Genome of the Zebra Mussel, Dreissena polymorpha: A Resource for Invasive Species Research.</title>
        <authorList>
            <person name="McCartney M.A."/>
            <person name="Auch B."/>
            <person name="Kono T."/>
            <person name="Mallez S."/>
            <person name="Zhang Y."/>
            <person name="Obille A."/>
            <person name="Becker A."/>
            <person name="Abrahante J.E."/>
            <person name="Garbe J."/>
            <person name="Badalamenti J.P."/>
            <person name="Herman A."/>
            <person name="Mangelson H."/>
            <person name="Liachko I."/>
            <person name="Sullivan S."/>
            <person name="Sone E.D."/>
            <person name="Koren S."/>
            <person name="Silverstein K.A.T."/>
            <person name="Beckman K.B."/>
            <person name="Gohl D.M."/>
        </authorList>
    </citation>
    <scope>NUCLEOTIDE SEQUENCE</scope>
    <source>
        <strain evidence="1">Duluth1</strain>
        <tissue evidence="1">Whole animal</tissue>
    </source>
</reference>
<accession>A0A9D4D164</accession>
<evidence type="ECO:0000313" key="1">
    <source>
        <dbReference type="EMBL" id="KAH3736937.1"/>
    </source>
</evidence>
<reference evidence="1" key="2">
    <citation type="submission" date="2020-11" db="EMBL/GenBank/DDBJ databases">
        <authorList>
            <person name="McCartney M.A."/>
            <person name="Auch B."/>
            <person name="Kono T."/>
            <person name="Mallez S."/>
            <person name="Becker A."/>
            <person name="Gohl D.M."/>
            <person name="Silverstein K.A.T."/>
            <person name="Koren S."/>
            <person name="Bechman K.B."/>
            <person name="Herman A."/>
            <person name="Abrahante J.E."/>
            <person name="Garbe J."/>
        </authorList>
    </citation>
    <scope>NUCLEOTIDE SEQUENCE</scope>
    <source>
        <strain evidence="1">Duluth1</strain>
        <tissue evidence="1">Whole animal</tissue>
    </source>
</reference>
<gene>
    <name evidence="1" type="ORF">DPMN_043513</name>
</gene>
<keyword evidence="2" id="KW-1185">Reference proteome</keyword>
<protein>
    <submittedName>
        <fullName evidence="1">Uncharacterized protein</fullName>
    </submittedName>
</protein>
<organism evidence="1 2">
    <name type="scientific">Dreissena polymorpha</name>
    <name type="common">Zebra mussel</name>
    <name type="synonym">Mytilus polymorpha</name>
    <dbReference type="NCBI Taxonomy" id="45954"/>
    <lineage>
        <taxon>Eukaryota</taxon>
        <taxon>Metazoa</taxon>
        <taxon>Spiralia</taxon>
        <taxon>Lophotrochozoa</taxon>
        <taxon>Mollusca</taxon>
        <taxon>Bivalvia</taxon>
        <taxon>Autobranchia</taxon>
        <taxon>Heteroconchia</taxon>
        <taxon>Euheterodonta</taxon>
        <taxon>Imparidentia</taxon>
        <taxon>Neoheterodontei</taxon>
        <taxon>Myida</taxon>
        <taxon>Dreissenoidea</taxon>
        <taxon>Dreissenidae</taxon>
        <taxon>Dreissena</taxon>
    </lineage>
</organism>
<dbReference type="EMBL" id="JAIWYP010000011">
    <property type="protein sequence ID" value="KAH3736937.1"/>
    <property type="molecule type" value="Genomic_DNA"/>
</dbReference>
<dbReference type="Proteomes" id="UP000828390">
    <property type="component" value="Unassembled WGS sequence"/>
</dbReference>
<sequence>MPLLKRYCFDDESPSILKEEVTEEVHSRKAEKSPCVDKVLSELFNHGGEARTSTMTALCQNILEENK</sequence>